<dbReference type="PROSITE" id="PS00434">
    <property type="entry name" value="HSF_DOMAIN"/>
    <property type="match status" value="1"/>
</dbReference>
<dbReference type="PANTHER" id="PTHR10015:SF427">
    <property type="entry name" value="HEAT SHOCK FACTOR PROTEIN"/>
    <property type="match status" value="1"/>
</dbReference>
<feature type="domain" description="HSF-type DNA-binding" evidence="8">
    <location>
        <begin position="53"/>
        <end position="77"/>
    </location>
</feature>
<evidence type="ECO:0000313" key="9">
    <source>
        <dbReference type="EMBL" id="JAS06725.1"/>
    </source>
</evidence>
<comment type="similarity">
    <text evidence="2 7">Belongs to the HSF family.</text>
</comment>
<evidence type="ECO:0000256" key="7">
    <source>
        <dbReference type="RuleBase" id="RU004020"/>
    </source>
</evidence>
<comment type="subcellular location">
    <subcellularLocation>
        <location evidence="1">Nucleus</location>
    </subcellularLocation>
</comment>
<dbReference type="PRINTS" id="PR00056">
    <property type="entry name" value="HSFDOMAIN"/>
</dbReference>
<evidence type="ECO:0000259" key="8">
    <source>
        <dbReference type="PROSITE" id="PS00434"/>
    </source>
</evidence>
<dbReference type="GO" id="GO:0003700">
    <property type="term" value="F:DNA-binding transcription factor activity"/>
    <property type="evidence" value="ECO:0007669"/>
    <property type="project" value="InterPro"/>
</dbReference>
<dbReference type="AlphaFoldDB" id="A0A1B6C0G5"/>
<sequence>MHSISEIGTNVPAFLGKLWNMVEDPVTNELISWCSEGDSFVIKDATRLAKELLPKYYKHNNMASFIRQLNMYGFHKIISTNCKQEIEELKFSHPNFLCGHPYLLENIKRKMTASVRQPDKPNIMNKMLNDVRQMKGKQDSLDNKLAAMKRENEALWRELSVMRKKHQKQQHIVNKLIQYLVMLIQSNHLPVNRRGFPLMLKDKTIDLSMEDNTKSPTGPIILELDTADVFQDMDSSTEVTTSSLTNDESTHFVSADDFSNKILTLDSIETENSHTKLDNDQISHTLTKIPVELQNIASLTVDNSEYILGNNNSQVIMNVEPNNRKRITKSSKLPTSKKRKVVNKPQTAIAPKNTKNNTIVLVPENYLPSTNVQSPSNVDIVLNGDAIQASSSVTPAVVQPILLFSPDIIQQSSSPSPIAVHPTPLPSPIVVHPTPSPSPIVVHPAPSPPVLIQPTSLLESNVIQPSTDQKSSETVIEDWTSPGPLSPSKDTFIGNTLVESLFSSIVAETDPLSAESSGTSEGVSRSSNNNMQVACKSGSALNRFGRLDEMDQHLESLQFDLDSFKELLKNENISMDANALLGFLNEDSENCDSSLNNFSKQKEVEGNELIMYNAPIFDLNDMIGENDWNLYPNEENQSLEDDVYSDVLNTPIVVPKSPSFPSAAKAKTK</sequence>
<dbReference type="SUPFAM" id="SSF46785">
    <property type="entry name" value="Winged helix' DNA-binding domain"/>
    <property type="match status" value="1"/>
</dbReference>
<dbReference type="InterPro" id="IPR036388">
    <property type="entry name" value="WH-like_DNA-bd_sf"/>
</dbReference>
<dbReference type="EMBL" id="GEDC01030573">
    <property type="protein sequence ID" value="JAS06725.1"/>
    <property type="molecule type" value="Transcribed_RNA"/>
</dbReference>
<dbReference type="FunFam" id="1.10.10.10:FF:000027">
    <property type="entry name" value="Heat shock transcription factor 1"/>
    <property type="match status" value="1"/>
</dbReference>
<gene>
    <name evidence="9" type="ORF">g.25858</name>
</gene>
<dbReference type="SMART" id="SM00415">
    <property type="entry name" value="HSF"/>
    <property type="match status" value="1"/>
</dbReference>
<dbReference type="Pfam" id="PF00447">
    <property type="entry name" value="HSF_DNA-bind"/>
    <property type="match status" value="1"/>
</dbReference>
<evidence type="ECO:0000256" key="6">
    <source>
        <dbReference type="ARBA" id="ARBA00023242"/>
    </source>
</evidence>
<reference evidence="9" key="1">
    <citation type="submission" date="2015-12" db="EMBL/GenBank/DDBJ databases">
        <title>De novo transcriptome assembly of four potential Pierce s Disease insect vectors from Arizona vineyards.</title>
        <authorList>
            <person name="Tassone E.E."/>
        </authorList>
    </citation>
    <scope>NUCLEOTIDE SEQUENCE</scope>
</reference>
<keyword evidence="4" id="KW-0238">DNA-binding</keyword>
<dbReference type="InterPro" id="IPR036390">
    <property type="entry name" value="WH_DNA-bd_sf"/>
</dbReference>
<evidence type="ECO:0000256" key="3">
    <source>
        <dbReference type="ARBA" id="ARBA00023015"/>
    </source>
</evidence>
<evidence type="ECO:0000256" key="4">
    <source>
        <dbReference type="ARBA" id="ARBA00023125"/>
    </source>
</evidence>
<evidence type="ECO:0000256" key="2">
    <source>
        <dbReference type="ARBA" id="ARBA00006403"/>
    </source>
</evidence>
<organism evidence="9">
    <name type="scientific">Clastoptera arizonana</name>
    <name type="common">Arizona spittle bug</name>
    <dbReference type="NCBI Taxonomy" id="38151"/>
    <lineage>
        <taxon>Eukaryota</taxon>
        <taxon>Metazoa</taxon>
        <taxon>Ecdysozoa</taxon>
        <taxon>Arthropoda</taxon>
        <taxon>Hexapoda</taxon>
        <taxon>Insecta</taxon>
        <taxon>Pterygota</taxon>
        <taxon>Neoptera</taxon>
        <taxon>Paraneoptera</taxon>
        <taxon>Hemiptera</taxon>
        <taxon>Auchenorrhyncha</taxon>
        <taxon>Cercopoidea</taxon>
        <taxon>Clastopteridae</taxon>
        <taxon>Clastoptera</taxon>
    </lineage>
</organism>
<name>A0A1B6C0G5_9HEMI</name>
<dbReference type="InterPro" id="IPR000232">
    <property type="entry name" value="HSF_DNA-bd"/>
</dbReference>
<evidence type="ECO:0000256" key="1">
    <source>
        <dbReference type="ARBA" id="ARBA00004123"/>
    </source>
</evidence>
<dbReference type="PANTHER" id="PTHR10015">
    <property type="entry name" value="HEAT SHOCK TRANSCRIPTION FACTOR"/>
    <property type="match status" value="1"/>
</dbReference>
<keyword evidence="5" id="KW-0804">Transcription</keyword>
<protein>
    <recommendedName>
        <fullName evidence="8">HSF-type DNA-binding domain-containing protein</fullName>
    </recommendedName>
</protein>
<evidence type="ECO:0000256" key="5">
    <source>
        <dbReference type="ARBA" id="ARBA00023163"/>
    </source>
</evidence>
<keyword evidence="6" id="KW-0539">Nucleus</keyword>
<proteinExistence type="inferred from homology"/>
<dbReference type="GO" id="GO:0005634">
    <property type="term" value="C:nucleus"/>
    <property type="evidence" value="ECO:0007669"/>
    <property type="project" value="UniProtKB-SubCell"/>
</dbReference>
<accession>A0A1B6C0G5</accession>
<dbReference type="GO" id="GO:0043565">
    <property type="term" value="F:sequence-specific DNA binding"/>
    <property type="evidence" value="ECO:0007669"/>
    <property type="project" value="InterPro"/>
</dbReference>
<dbReference type="Gene3D" id="1.10.10.10">
    <property type="entry name" value="Winged helix-like DNA-binding domain superfamily/Winged helix DNA-binding domain"/>
    <property type="match status" value="1"/>
</dbReference>
<keyword evidence="3" id="KW-0805">Transcription regulation</keyword>